<name>A0A392RCS3_9FABA</name>
<feature type="non-terminal residue" evidence="1">
    <location>
        <position position="1"/>
    </location>
</feature>
<keyword evidence="2" id="KW-1185">Reference proteome</keyword>
<protein>
    <submittedName>
        <fullName evidence="1">Uncharacterized protein</fullName>
    </submittedName>
</protein>
<proteinExistence type="predicted"/>
<accession>A0A392RCS3</accession>
<evidence type="ECO:0000313" key="2">
    <source>
        <dbReference type="Proteomes" id="UP000265520"/>
    </source>
</evidence>
<dbReference type="Proteomes" id="UP000265520">
    <property type="component" value="Unassembled WGS sequence"/>
</dbReference>
<evidence type="ECO:0000313" key="1">
    <source>
        <dbReference type="EMBL" id="MCI34381.1"/>
    </source>
</evidence>
<reference evidence="1 2" key="1">
    <citation type="journal article" date="2018" name="Front. Plant Sci.">
        <title>Red Clover (Trifolium pratense) and Zigzag Clover (T. medium) - A Picture of Genomic Similarities and Differences.</title>
        <authorList>
            <person name="Dluhosova J."/>
            <person name="Istvanek J."/>
            <person name="Nedelnik J."/>
            <person name="Repkova J."/>
        </authorList>
    </citation>
    <scope>NUCLEOTIDE SEQUENCE [LARGE SCALE GENOMIC DNA]</scope>
    <source>
        <strain evidence="2">cv. 10/8</strain>
        <tissue evidence="1">Leaf</tissue>
    </source>
</reference>
<dbReference type="AlphaFoldDB" id="A0A392RCS3"/>
<sequence length="83" mass="9355">SGTYAWHSSIRLHQNRLWNMRVVQGSVVCCAVESGSNKFCSGSCALRRVRWRGAPLKNSKGRHVTASCALRRNVWRVAQSRVL</sequence>
<organism evidence="1 2">
    <name type="scientific">Trifolium medium</name>
    <dbReference type="NCBI Taxonomy" id="97028"/>
    <lineage>
        <taxon>Eukaryota</taxon>
        <taxon>Viridiplantae</taxon>
        <taxon>Streptophyta</taxon>
        <taxon>Embryophyta</taxon>
        <taxon>Tracheophyta</taxon>
        <taxon>Spermatophyta</taxon>
        <taxon>Magnoliopsida</taxon>
        <taxon>eudicotyledons</taxon>
        <taxon>Gunneridae</taxon>
        <taxon>Pentapetalae</taxon>
        <taxon>rosids</taxon>
        <taxon>fabids</taxon>
        <taxon>Fabales</taxon>
        <taxon>Fabaceae</taxon>
        <taxon>Papilionoideae</taxon>
        <taxon>50 kb inversion clade</taxon>
        <taxon>NPAAA clade</taxon>
        <taxon>Hologalegina</taxon>
        <taxon>IRL clade</taxon>
        <taxon>Trifolieae</taxon>
        <taxon>Trifolium</taxon>
    </lineage>
</organism>
<comment type="caution">
    <text evidence="1">The sequence shown here is derived from an EMBL/GenBank/DDBJ whole genome shotgun (WGS) entry which is preliminary data.</text>
</comment>
<dbReference type="EMBL" id="LXQA010213124">
    <property type="protein sequence ID" value="MCI34381.1"/>
    <property type="molecule type" value="Genomic_DNA"/>
</dbReference>